<dbReference type="EMBL" id="JAAGVB010000020">
    <property type="protein sequence ID" value="NEW33785.1"/>
    <property type="molecule type" value="Genomic_DNA"/>
</dbReference>
<dbReference type="Gene3D" id="3.40.30.10">
    <property type="entry name" value="Glutaredoxin"/>
    <property type="match status" value="1"/>
</dbReference>
<comment type="caution">
    <text evidence="3">The sequence shown here is derived from an EMBL/GenBank/DDBJ whole genome shotgun (WGS) entry which is preliminary data.</text>
</comment>
<accession>A0A6P1CUH6</accession>
<evidence type="ECO:0000313" key="4">
    <source>
        <dbReference type="Proteomes" id="UP000471166"/>
    </source>
</evidence>
<protein>
    <submittedName>
        <fullName evidence="3">Thioredoxin domain-containing protein</fullName>
    </submittedName>
</protein>
<dbReference type="RefSeq" id="WP_148280703.1">
    <property type="nucleotide sequence ID" value="NZ_AP026975.1"/>
</dbReference>
<evidence type="ECO:0000256" key="1">
    <source>
        <dbReference type="SAM" id="Phobius"/>
    </source>
</evidence>
<dbReference type="SUPFAM" id="SSF52833">
    <property type="entry name" value="Thioredoxin-like"/>
    <property type="match status" value="1"/>
</dbReference>
<proteinExistence type="predicted"/>
<sequence>MSTSPSNYTPRPMSSRTTYALGAVALVLIALVVFLAYRWMGEEAEVRNDGYGPVRDPAVVTAVQPNGAIVLGRPGVTKIIDVFEDPLCPGCGALEHIFGQEIAQKIDEGKLAIRYRFVNFLDGKSGSGDYSTRAIAALQCVAAEGSGPVYAKFHDALFTTRQPKENSSDLSNDDLAALARESGAAPAAVDCITSGAQLDAARINAVKADADLTTLLDDDAATPSVFDGTTKIDVGNQNWVADLTP</sequence>
<gene>
    <name evidence="3" type="ORF">GV791_14595</name>
</gene>
<dbReference type="InterPro" id="IPR036249">
    <property type="entry name" value="Thioredoxin-like_sf"/>
</dbReference>
<dbReference type="Pfam" id="PF13462">
    <property type="entry name" value="Thioredoxin_4"/>
    <property type="match status" value="1"/>
</dbReference>
<dbReference type="Proteomes" id="UP000471166">
    <property type="component" value="Unassembled WGS sequence"/>
</dbReference>
<feature type="transmembrane region" description="Helical" evidence="1">
    <location>
        <begin position="20"/>
        <end position="37"/>
    </location>
</feature>
<feature type="domain" description="Thioredoxin-like fold" evidence="2">
    <location>
        <begin position="68"/>
        <end position="209"/>
    </location>
</feature>
<evidence type="ECO:0000259" key="2">
    <source>
        <dbReference type="Pfam" id="PF13462"/>
    </source>
</evidence>
<keyword evidence="1" id="KW-0812">Transmembrane</keyword>
<keyword evidence="1" id="KW-1133">Transmembrane helix</keyword>
<evidence type="ECO:0000313" key="3">
    <source>
        <dbReference type="EMBL" id="NEW33785.1"/>
    </source>
</evidence>
<dbReference type="AlphaFoldDB" id="A0A6P1CUH6"/>
<name>A0A6P1CUH6_9NOCA</name>
<keyword evidence="1" id="KW-0472">Membrane</keyword>
<dbReference type="InterPro" id="IPR012336">
    <property type="entry name" value="Thioredoxin-like_fold"/>
</dbReference>
<organism evidence="3 4">
    <name type="scientific">Nocardia cyriacigeorgica</name>
    <dbReference type="NCBI Taxonomy" id="135487"/>
    <lineage>
        <taxon>Bacteria</taxon>
        <taxon>Bacillati</taxon>
        <taxon>Actinomycetota</taxon>
        <taxon>Actinomycetes</taxon>
        <taxon>Mycobacteriales</taxon>
        <taxon>Nocardiaceae</taxon>
        <taxon>Nocardia</taxon>
    </lineage>
</organism>
<reference evidence="3 4" key="1">
    <citation type="submission" date="2020-01" db="EMBL/GenBank/DDBJ databases">
        <title>Genetics and antimicrobial susceptibilities of Nocardia species isolated from the soil; a comparison with species isolated from humans.</title>
        <authorList>
            <person name="Carrasco G."/>
            <person name="Monzon S."/>
            <person name="Sansegundo M."/>
            <person name="Garcia E."/>
            <person name="Garrido N."/>
            <person name="Medina M.J."/>
            <person name="Villalon P."/>
            <person name="Ramirez-Arocha A.C."/>
            <person name="Jimenez P."/>
            <person name="Cuesta I."/>
            <person name="Valdezate S."/>
        </authorList>
    </citation>
    <scope>NUCLEOTIDE SEQUENCE [LARGE SCALE GENOMIC DNA]</scope>
    <source>
        <strain evidence="3 4">CNM20110626</strain>
    </source>
</reference>